<keyword evidence="6 7" id="KW-0998">Cell outer membrane</keyword>
<evidence type="ECO:0000313" key="12">
    <source>
        <dbReference type="Proteomes" id="UP000284772"/>
    </source>
</evidence>
<dbReference type="GO" id="GO:0009279">
    <property type="term" value="C:cell outer membrane"/>
    <property type="evidence" value="ECO:0007669"/>
    <property type="project" value="UniProtKB-SubCell"/>
</dbReference>
<dbReference type="SUPFAM" id="SSF49464">
    <property type="entry name" value="Carboxypeptidase regulatory domain-like"/>
    <property type="match status" value="1"/>
</dbReference>
<dbReference type="OrthoDB" id="9768177at2"/>
<comment type="subcellular location">
    <subcellularLocation>
        <location evidence="1 7">Cell outer membrane</location>
        <topology evidence="1 7">Multi-pass membrane protein</topology>
    </subcellularLocation>
</comment>
<dbReference type="PROSITE" id="PS52016">
    <property type="entry name" value="TONB_DEPENDENT_REC_3"/>
    <property type="match status" value="1"/>
</dbReference>
<dbReference type="InterPro" id="IPR012910">
    <property type="entry name" value="Plug_dom"/>
</dbReference>
<evidence type="ECO:0000259" key="8">
    <source>
        <dbReference type="Pfam" id="PF07715"/>
    </source>
</evidence>
<dbReference type="NCBIfam" id="TIGR04057">
    <property type="entry name" value="SusC_RagA_signa"/>
    <property type="match status" value="1"/>
</dbReference>
<keyword evidence="3 7" id="KW-1134">Transmembrane beta strand</keyword>
<evidence type="ECO:0000256" key="5">
    <source>
        <dbReference type="ARBA" id="ARBA00023136"/>
    </source>
</evidence>
<dbReference type="Gene3D" id="2.170.130.10">
    <property type="entry name" value="TonB-dependent receptor, plug domain"/>
    <property type="match status" value="1"/>
</dbReference>
<dbReference type="NCBIfam" id="TIGR04056">
    <property type="entry name" value="OMP_RagA_SusC"/>
    <property type="match status" value="1"/>
</dbReference>
<evidence type="ECO:0000313" key="13">
    <source>
        <dbReference type="Proteomes" id="UP000286003"/>
    </source>
</evidence>
<evidence type="ECO:0000256" key="6">
    <source>
        <dbReference type="ARBA" id="ARBA00023237"/>
    </source>
</evidence>
<dbReference type="EMBL" id="QRWT01000001">
    <property type="protein sequence ID" value="RGT58285.1"/>
    <property type="molecule type" value="Genomic_DNA"/>
</dbReference>
<name>A0A3E4KRK8_9BACE</name>
<reference evidence="11 14" key="2">
    <citation type="journal article" date="2019" name="Science, e1252229">
        <title>Invertible promoters mediate bacterial phase variation, antibiotic resistance, and host adaptation in the gut.</title>
        <authorList>
            <person name="Jiang X."/>
            <person name="Hall A.B."/>
            <person name="Arthur T.D."/>
            <person name="Plichta D.R."/>
            <person name="Covington C.T."/>
            <person name="Poyet M."/>
            <person name="Crothers J."/>
            <person name="Moses P.L."/>
            <person name="Tolonen A.C."/>
            <person name="Vlamakis H."/>
            <person name="Alm E.J."/>
            <person name="Xavier R.J."/>
        </authorList>
    </citation>
    <scope>NUCLEOTIDE SEQUENCE [LARGE SCALE GENOMIC DNA]</scope>
    <source>
        <strain evidence="14">bf_0095</strain>
        <strain evidence="11">Bf_0095</strain>
    </source>
</reference>
<evidence type="ECO:0000256" key="4">
    <source>
        <dbReference type="ARBA" id="ARBA00022692"/>
    </source>
</evidence>
<dbReference type="InterPro" id="IPR008969">
    <property type="entry name" value="CarboxyPept-like_regulatory"/>
</dbReference>
<protein>
    <submittedName>
        <fullName evidence="9">TonB-dependent receptor</fullName>
    </submittedName>
</protein>
<dbReference type="InterPro" id="IPR036942">
    <property type="entry name" value="Beta-barrel_TonB_sf"/>
</dbReference>
<evidence type="ECO:0000313" key="10">
    <source>
        <dbReference type="EMBL" id="RHN06492.1"/>
    </source>
</evidence>
<comment type="caution">
    <text evidence="9">The sequence shown here is derived from an EMBL/GenBank/DDBJ whole genome shotgun (WGS) entry which is preliminary data.</text>
</comment>
<dbReference type="AlphaFoldDB" id="A0A3E4KRK8"/>
<evidence type="ECO:0000313" key="11">
    <source>
        <dbReference type="EMBL" id="RYT80155.1"/>
    </source>
</evidence>
<proteinExistence type="inferred from homology"/>
<feature type="domain" description="TonB-dependent receptor plug" evidence="8">
    <location>
        <begin position="103"/>
        <end position="209"/>
    </location>
</feature>
<dbReference type="Pfam" id="PF07715">
    <property type="entry name" value="Plug"/>
    <property type="match status" value="1"/>
</dbReference>
<evidence type="ECO:0000256" key="2">
    <source>
        <dbReference type="ARBA" id="ARBA00022448"/>
    </source>
</evidence>
<accession>A0A3E4KRK8</accession>
<dbReference type="InterPro" id="IPR039426">
    <property type="entry name" value="TonB-dep_rcpt-like"/>
</dbReference>
<evidence type="ECO:0000313" key="9">
    <source>
        <dbReference type="EMBL" id="RGT58285.1"/>
    </source>
</evidence>
<dbReference type="InterPro" id="IPR037066">
    <property type="entry name" value="Plug_dom_sf"/>
</dbReference>
<keyword evidence="4 7" id="KW-0812">Transmembrane</keyword>
<dbReference type="Proteomes" id="UP000291191">
    <property type="component" value="Unassembled WGS sequence"/>
</dbReference>
<keyword evidence="5 7" id="KW-0472">Membrane</keyword>
<organism evidence="9 12">
    <name type="scientific">Bacteroides intestinalis</name>
    <dbReference type="NCBI Taxonomy" id="329854"/>
    <lineage>
        <taxon>Bacteria</taxon>
        <taxon>Pseudomonadati</taxon>
        <taxon>Bacteroidota</taxon>
        <taxon>Bacteroidia</taxon>
        <taxon>Bacteroidales</taxon>
        <taxon>Bacteroidaceae</taxon>
        <taxon>Bacteroides</taxon>
    </lineage>
</organism>
<dbReference type="Gene3D" id="2.60.40.1120">
    <property type="entry name" value="Carboxypeptidase-like, regulatory domain"/>
    <property type="match status" value="1"/>
</dbReference>
<dbReference type="Proteomes" id="UP000284772">
    <property type="component" value="Unassembled WGS sequence"/>
</dbReference>
<sequence length="993" mass="110207">MFVCTTAFAQHGVKGKIVDAGTGESLVGVNVTVKNESSVGTISDLDGNYSLVVSKTATLVFSYIGYISQEIPVGEKNMINVSLVEDSKTLSEVVVIGYGTMKKSDLTGSVVKADLNVMKDSPNTSIMQSLHGTVAGLQIGQTNSAGEDPSIGVRGQTTINGSTSPLIILDGIIYGGRISDINPSDIESIDILKDASSKAVYGAKAANGVLMITSKKGKRAQKPKISYSGSWAFSNPTVDYRPLNREEWMQKVRDIEYESAYTKESGYLVPNPDWDFSKSQLNVQQLDGIENGTDFNWWDEAMQTGHLFTNMVNINGGSEHVSYFLSGSWTNQRGVVKNDKYKRTTFRANIDVQATSWLKVGTNTFFSVLDYSGESPNMNALIRMPAVVTPKDADGEWITNPNGTLTMNPFLEYMVENSDKRHQINTTVYGLVSIPWIKGLTYRLNYNYTLDAKNLYNYSRYEASQQGEASKQHDNSSVWLLDNIVNYTNSFGKHAINATFVYGASRQAYDNTLAKGQQYTSTVTGYNDLGQAIIQTIRSSAYKESNLYQMLRTSYNYDSKYLLTATLRRDGFSGFAENHKFGLFPSVGLGWVLSREAFLSEAEFMDNLKLRASFGVTGNQTSRYSSLAKVELNAGSKYVFGDGASTSIGSTVMRMSNKDLKWETTAEYNVGIDFSFFKERLTGSIDFYRATTKNLLWDVIIPTMTGFSSVRSNVGKLQNTGLEIVLGGTPVKTKDFQWNVRLNFSTNKNKVVSLLGQDTDGDGKEDDLVASGLFIGESLGTIYDYEVEGIWQLADKENGTIMKGFYPGTYKIKDQNGDGEITAGEDRVILGHKEPAYMMGISNDFSYKGFELRFFINTIQGGKNGYRSKIAKPDYIGKSIGNAENLSWLTAYDYWSPRNPNAKFATAWLSPTVDTNRMQNRSFVRLQDVSLSYNFDQRWTKKLGVSNLRLFISGQNLLTFTGWDGWDPEAGIGFTTDSYPVMRTYAFGIDLTF</sequence>
<dbReference type="EMBL" id="QRQM01000012">
    <property type="protein sequence ID" value="RHN06492.1"/>
    <property type="molecule type" value="Genomic_DNA"/>
</dbReference>
<reference evidence="12 13" key="1">
    <citation type="submission" date="2018-08" db="EMBL/GenBank/DDBJ databases">
        <title>A genome reference for cultivated species of the human gut microbiota.</title>
        <authorList>
            <person name="Zou Y."/>
            <person name="Xue W."/>
            <person name="Luo G."/>
        </authorList>
    </citation>
    <scope>NUCLEOTIDE SEQUENCE [LARGE SCALE GENOMIC DNA]</scope>
    <source>
        <strain evidence="9 12">AF19-10AC</strain>
        <strain evidence="10 13">AF31-23</strain>
    </source>
</reference>
<gene>
    <name evidence="9" type="ORF">DWX27_00805</name>
    <name evidence="10" type="ORF">DWZ32_11795</name>
    <name evidence="11" type="ORF">EAJ06_11395</name>
</gene>
<dbReference type="SUPFAM" id="SSF56935">
    <property type="entry name" value="Porins"/>
    <property type="match status" value="1"/>
</dbReference>
<dbReference type="Proteomes" id="UP000286003">
    <property type="component" value="Unassembled WGS sequence"/>
</dbReference>
<evidence type="ECO:0000256" key="3">
    <source>
        <dbReference type="ARBA" id="ARBA00022452"/>
    </source>
</evidence>
<dbReference type="Pfam" id="PF13715">
    <property type="entry name" value="CarbopepD_reg_2"/>
    <property type="match status" value="1"/>
</dbReference>
<dbReference type="InterPro" id="IPR023996">
    <property type="entry name" value="TonB-dep_OMP_SusC/RagA"/>
</dbReference>
<dbReference type="InterPro" id="IPR023997">
    <property type="entry name" value="TonB-dep_OMP_SusC/RagA_CS"/>
</dbReference>
<keyword evidence="2 7" id="KW-0813">Transport</keyword>
<evidence type="ECO:0000256" key="1">
    <source>
        <dbReference type="ARBA" id="ARBA00004571"/>
    </source>
</evidence>
<dbReference type="Gene3D" id="2.40.170.20">
    <property type="entry name" value="TonB-dependent receptor, beta-barrel domain"/>
    <property type="match status" value="1"/>
</dbReference>
<keyword evidence="9" id="KW-0675">Receptor</keyword>
<dbReference type="EMBL" id="RCXO01000013">
    <property type="protein sequence ID" value="RYT80155.1"/>
    <property type="molecule type" value="Genomic_DNA"/>
</dbReference>
<evidence type="ECO:0000256" key="7">
    <source>
        <dbReference type="PROSITE-ProRule" id="PRU01360"/>
    </source>
</evidence>
<comment type="similarity">
    <text evidence="7">Belongs to the TonB-dependent receptor family.</text>
</comment>
<keyword evidence="14" id="KW-1185">Reference proteome</keyword>
<evidence type="ECO:0000313" key="14">
    <source>
        <dbReference type="Proteomes" id="UP000291191"/>
    </source>
</evidence>